<keyword evidence="2" id="KW-1185">Reference proteome</keyword>
<dbReference type="OrthoDB" id="1698141at2"/>
<protein>
    <recommendedName>
        <fullName evidence="3">DUF1492 domain-containing protein</fullName>
    </recommendedName>
</protein>
<dbReference type="KEGG" id="amij:EQM06_09615"/>
<sequence length="138" mass="16112">MTKEELEQIYHLNNEIKMWQRELERLRCKSIVGSPEITGMPRGNNTSDPTAGLVASIEECEKIIEGKLAEIQFTRKKVIEYINNIEDSYMRQVVFYRNCSLMTWKQVAHEIGQGYTSESVRQSYCRFIEESVTHVTTQ</sequence>
<evidence type="ECO:0000313" key="1">
    <source>
        <dbReference type="EMBL" id="QAT43452.1"/>
    </source>
</evidence>
<proteinExistence type="predicted"/>
<dbReference type="EMBL" id="CP035281">
    <property type="protein sequence ID" value="QAT43452.1"/>
    <property type="molecule type" value="Genomic_DNA"/>
</dbReference>
<evidence type="ECO:0008006" key="3">
    <source>
        <dbReference type="Google" id="ProtNLM"/>
    </source>
</evidence>
<dbReference type="Proteomes" id="UP000287601">
    <property type="component" value="Chromosome"/>
</dbReference>
<evidence type="ECO:0000313" key="2">
    <source>
        <dbReference type="Proteomes" id="UP000287601"/>
    </source>
</evidence>
<reference evidence="1 2" key="1">
    <citation type="submission" date="2019-01" db="EMBL/GenBank/DDBJ databases">
        <title>Draft genomes of a novel of Aminipila strains.</title>
        <authorList>
            <person name="Ma S."/>
        </authorList>
    </citation>
    <scope>NUCLEOTIDE SEQUENCE [LARGE SCALE GENOMIC DNA]</scope>
    <source>
        <strain evidence="2">JN-39</strain>
    </source>
</reference>
<accession>A0A410PWW0</accession>
<organism evidence="1 2">
    <name type="scientific">Aminipila luticellarii</name>
    <dbReference type="NCBI Taxonomy" id="2507160"/>
    <lineage>
        <taxon>Bacteria</taxon>
        <taxon>Bacillati</taxon>
        <taxon>Bacillota</taxon>
        <taxon>Clostridia</taxon>
        <taxon>Peptostreptococcales</taxon>
        <taxon>Anaerovoracaceae</taxon>
        <taxon>Aminipila</taxon>
    </lineage>
</organism>
<dbReference type="RefSeq" id="WP_128746232.1">
    <property type="nucleotide sequence ID" value="NZ_CP035281.1"/>
</dbReference>
<name>A0A410PWW0_9FIRM</name>
<gene>
    <name evidence="1" type="ORF">EQM06_09615</name>
</gene>
<dbReference type="AlphaFoldDB" id="A0A410PWW0"/>